<reference evidence="1" key="2">
    <citation type="submission" date="2025-03" db="EMBL/GenBank/DDBJ databases">
        <authorList>
            <consortium name="ELIXIR-Norway"/>
            <consortium name="Elixir Norway"/>
        </authorList>
    </citation>
    <scope>NUCLEOTIDE SEQUENCE</scope>
</reference>
<accession>A0AC59ZFS3</accession>
<dbReference type="Proteomes" id="UP001162501">
    <property type="component" value="Chromosome 28"/>
</dbReference>
<reference evidence="1" key="1">
    <citation type="submission" date="2023-05" db="EMBL/GenBank/DDBJ databases">
        <authorList>
            <consortium name="ELIXIR-Norway"/>
        </authorList>
    </citation>
    <scope>NUCLEOTIDE SEQUENCE</scope>
</reference>
<evidence type="ECO:0000313" key="1">
    <source>
        <dbReference type="EMBL" id="CAN0405994.1"/>
    </source>
</evidence>
<sequence length="106" mass="11258">MDLAIKSAVLDRKGRTAVPFLPFAASSTPAEPRSRRWEVGLLAPFASLSSPCPLPHESGVSVNDLGHKHLRPRRRRPCQAAGAAAITSRPAAGSADSLKYLRCSAV</sequence>
<dbReference type="EMBL" id="OX596112">
    <property type="protein sequence ID" value="CAN0405994.1"/>
    <property type="molecule type" value="Genomic_DNA"/>
</dbReference>
<evidence type="ECO:0000313" key="2">
    <source>
        <dbReference type="Proteomes" id="UP001162501"/>
    </source>
</evidence>
<gene>
    <name evidence="1" type="ORF">MRATA1EN22A_LOCUS17874</name>
</gene>
<organism evidence="1 2">
    <name type="scientific">Rangifer tarandus platyrhynchus</name>
    <name type="common">Svalbard reindeer</name>
    <dbReference type="NCBI Taxonomy" id="3082113"/>
    <lineage>
        <taxon>Eukaryota</taxon>
        <taxon>Metazoa</taxon>
        <taxon>Chordata</taxon>
        <taxon>Craniata</taxon>
        <taxon>Vertebrata</taxon>
        <taxon>Euteleostomi</taxon>
        <taxon>Mammalia</taxon>
        <taxon>Eutheria</taxon>
        <taxon>Laurasiatheria</taxon>
        <taxon>Artiodactyla</taxon>
        <taxon>Ruminantia</taxon>
        <taxon>Pecora</taxon>
        <taxon>Cervidae</taxon>
        <taxon>Odocoileinae</taxon>
        <taxon>Rangifer</taxon>
    </lineage>
</organism>
<name>A0AC59ZFS3_RANTA</name>
<protein>
    <submittedName>
        <fullName evidence="1">Uncharacterized protein</fullName>
    </submittedName>
</protein>
<proteinExistence type="predicted"/>